<reference evidence="3 4" key="1">
    <citation type="submission" date="2018-09" db="EMBL/GenBank/DDBJ databases">
        <title>Whole genome based analysis of evolution and adaptive divergence in Indian and Brazilian strains of Azospirillum brasilense.</title>
        <authorList>
            <person name="Singh C."/>
            <person name="Tripathi A.K."/>
        </authorList>
    </citation>
    <scope>NUCLEOTIDE SEQUENCE [LARGE SCALE GENOMIC DNA]</scope>
    <source>
        <strain evidence="3 4">MTCC4038</strain>
    </source>
</reference>
<reference evidence="2 5" key="2">
    <citation type="submission" date="2023-11" db="EMBL/GenBank/DDBJ databases">
        <title>MicrobeMod: A computational toolkit for identifying prokaryotic methylation and restriction-modification with nanopore sequencing.</title>
        <authorList>
            <person name="Crits-Christoph A."/>
            <person name="Kang S.C."/>
            <person name="Lee H."/>
            <person name="Ostrov N."/>
        </authorList>
    </citation>
    <scope>NUCLEOTIDE SEQUENCE [LARGE SCALE GENOMIC DNA]</scope>
    <source>
        <strain evidence="2 5">ATCC 29145</strain>
    </source>
</reference>
<accession>A0A0P0EBA6</accession>
<organism evidence="3 4">
    <name type="scientific">Azospirillum brasilense</name>
    <dbReference type="NCBI Taxonomy" id="192"/>
    <lineage>
        <taxon>Bacteria</taxon>
        <taxon>Pseudomonadati</taxon>
        <taxon>Pseudomonadota</taxon>
        <taxon>Alphaproteobacteria</taxon>
        <taxon>Rhodospirillales</taxon>
        <taxon>Azospirillaceae</taxon>
        <taxon>Azospirillum</taxon>
    </lineage>
</organism>
<dbReference type="Proteomes" id="UP001277471">
    <property type="component" value="Unassembled WGS sequence"/>
</dbReference>
<dbReference type="KEGG" id="abf:AMK58_12025"/>
<dbReference type="EMBL" id="JAWXYC010000004">
    <property type="protein sequence ID" value="MDX5954884.1"/>
    <property type="molecule type" value="Genomic_DNA"/>
</dbReference>
<feature type="region of interest" description="Disordered" evidence="1">
    <location>
        <begin position="240"/>
        <end position="273"/>
    </location>
</feature>
<gene>
    <name evidence="3" type="ORF">D3868_06230</name>
    <name evidence="2" type="ORF">SIM66_27320</name>
</gene>
<evidence type="ECO:0008006" key="6">
    <source>
        <dbReference type="Google" id="ProtNLM"/>
    </source>
</evidence>
<keyword evidence="5" id="KW-1185">Reference proteome</keyword>
<dbReference type="InterPro" id="IPR027417">
    <property type="entry name" value="P-loop_NTPase"/>
</dbReference>
<dbReference type="Gene3D" id="3.40.50.300">
    <property type="entry name" value="P-loop containing nucleotide triphosphate hydrolases"/>
    <property type="match status" value="1"/>
</dbReference>
<evidence type="ECO:0000313" key="4">
    <source>
        <dbReference type="Proteomes" id="UP000298774"/>
    </source>
</evidence>
<sequence>MPECPASESCEEAIPADRAAVLADLRARIRGLEGLGGEGARVLPFGLPDFDGAFPAGGLPLGCLHEVAGEEPGAGTAFAAYLLARLASAAAPALWVVRGRDLHAAGLAAYGLTPDRLIAVRATRDTDALWAMEEALRCKRLSAVLGEVGGVDLTASRRLQLAAESSGVTGILLQDASRNANRRSAASAAVTRWRIAPAPSWTAEPGVGDPRWRAELERCRGGRPGLWLLEWRDGALVPAQAPERAVSTPASASTPVRRPAPAGGHGPSWAEVA</sequence>
<protein>
    <recommendedName>
        <fullName evidence="6">Protein ImuA</fullName>
    </recommendedName>
</protein>
<dbReference type="PIRSF" id="PIRSF034285">
    <property type="entry name" value="UCP034285"/>
    <property type="match status" value="1"/>
</dbReference>
<dbReference type="SUPFAM" id="SSF52540">
    <property type="entry name" value="P-loop containing nucleoside triphosphate hydrolases"/>
    <property type="match status" value="1"/>
</dbReference>
<evidence type="ECO:0000256" key="1">
    <source>
        <dbReference type="SAM" id="MobiDB-lite"/>
    </source>
</evidence>
<name>A0A0P0EBA6_AZOBR</name>
<dbReference type="GeneID" id="56452246"/>
<evidence type="ECO:0000313" key="5">
    <source>
        <dbReference type="Proteomes" id="UP001277471"/>
    </source>
</evidence>
<evidence type="ECO:0000313" key="2">
    <source>
        <dbReference type="EMBL" id="MDX5954884.1"/>
    </source>
</evidence>
<dbReference type="InterPro" id="IPR017026">
    <property type="entry name" value="ImuA"/>
</dbReference>
<dbReference type="Proteomes" id="UP000298774">
    <property type="component" value="Chromosome"/>
</dbReference>
<dbReference type="AlphaFoldDB" id="A0A0P0EBA6"/>
<dbReference type="EMBL" id="CP032339">
    <property type="protein sequence ID" value="QCO08676.1"/>
    <property type="molecule type" value="Genomic_DNA"/>
</dbReference>
<proteinExistence type="predicted"/>
<evidence type="ECO:0000313" key="3">
    <source>
        <dbReference type="EMBL" id="QCO08676.1"/>
    </source>
</evidence>
<dbReference type="RefSeq" id="WP_059398927.1">
    <property type="nucleotide sequence ID" value="NZ_CP012914.1"/>
</dbReference>